<dbReference type="SUPFAM" id="SSF48097">
    <property type="entry name" value="Regulator of G-protein signaling, RGS"/>
    <property type="match status" value="1"/>
</dbReference>
<dbReference type="Pfam" id="PF00615">
    <property type="entry name" value="RGS"/>
    <property type="match status" value="1"/>
</dbReference>
<keyword evidence="3" id="KW-1185">Reference proteome</keyword>
<evidence type="ECO:0000259" key="1">
    <source>
        <dbReference type="PROSITE" id="PS50132"/>
    </source>
</evidence>
<dbReference type="Gene3D" id="1.10.167.10">
    <property type="entry name" value="Regulator of G-protein Signalling 4, domain 2"/>
    <property type="match status" value="1"/>
</dbReference>
<accession>A0AAD5K531</accession>
<reference evidence="2" key="2">
    <citation type="submission" date="2023-02" db="EMBL/GenBank/DDBJ databases">
        <authorList>
            <consortium name="DOE Joint Genome Institute"/>
            <person name="Mondo S.J."/>
            <person name="Chang Y."/>
            <person name="Wang Y."/>
            <person name="Ahrendt S."/>
            <person name="Andreopoulos W."/>
            <person name="Barry K."/>
            <person name="Beard J."/>
            <person name="Benny G.L."/>
            <person name="Blankenship S."/>
            <person name="Bonito G."/>
            <person name="Cuomo C."/>
            <person name="Desiro A."/>
            <person name="Gervers K.A."/>
            <person name="Hundley H."/>
            <person name="Kuo A."/>
            <person name="LaButti K."/>
            <person name="Lang B.F."/>
            <person name="Lipzen A."/>
            <person name="O'Donnell K."/>
            <person name="Pangilinan J."/>
            <person name="Reynolds N."/>
            <person name="Sandor L."/>
            <person name="Smith M.W."/>
            <person name="Tsang A."/>
            <person name="Grigoriev I.V."/>
            <person name="Stajich J.E."/>
            <person name="Spatafora J.W."/>
        </authorList>
    </citation>
    <scope>NUCLEOTIDE SEQUENCE</scope>
    <source>
        <strain evidence="2">RSA 2281</strain>
    </source>
</reference>
<dbReference type="Proteomes" id="UP001209540">
    <property type="component" value="Unassembled WGS sequence"/>
</dbReference>
<name>A0AAD5K531_9FUNG</name>
<reference evidence="2" key="1">
    <citation type="journal article" date="2022" name="IScience">
        <title>Evolution of zygomycete secretomes and the origins of terrestrial fungal ecologies.</title>
        <authorList>
            <person name="Chang Y."/>
            <person name="Wang Y."/>
            <person name="Mondo S."/>
            <person name="Ahrendt S."/>
            <person name="Andreopoulos W."/>
            <person name="Barry K."/>
            <person name="Beard J."/>
            <person name="Benny G.L."/>
            <person name="Blankenship S."/>
            <person name="Bonito G."/>
            <person name="Cuomo C."/>
            <person name="Desiro A."/>
            <person name="Gervers K.A."/>
            <person name="Hundley H."/>
            <person name="Kuo A."/>
            <person name="LaButti K."/>
            <person name="Lang B.F."/>
            <person name="Lipzen A."/>
            <person name="O'Donnell K."/>
            <person name="Pangilinan J."/>
            <person name="Reynolds N."/>
            <person name="Sandor L."/>
            <person name="Smith M.E."/>
            <person name="Tsang A."/>
            <person name="Grigoriev I.V."/>
            <person name="Stajich J.E."/>
            <person name="Spatafora J.W."/>
        </authorList>
    </citation>
    <scope>NUCLEOTIDE SEQUENCE</scope>
    <source>
        <strain evidence="2">RSA 2281</strain>
    </source>
</reference>
<comment type="caution">
    <text evidence="2">The sequence shown here is derived from an EMBL/GenBank/DDBJ whole genome shotgun (WGS) entry which is preliminary data.</text>
</comment>
<dbReference type="PANTHER" id="PTHR10845:SF192">
    <property type="entry name" value="DOUBLE HIT, ISOFORM B"/>
    <property type="match status" value="1"/>
</dbReference>
<protein>
    <submittedName>
        <fullName evidence="2">RGS domain-containing protein</fullName>
    </submittedName>
</protein>
<sequence length="174" mass="20493">MAALPPNFDVHMSYKIKTTKSSKKLDYFFGEQAPHDICIREIRKEGLKAMLQSKIPLCYFLYHLLEEFSCENLFFFIELEQYESFTYASIVQQLATAQHIHNTYLTRNSHFEVNLDDKVRRHVTNALKENKVEGLFDNAKRAVYSLLESSFMRFCQTETFSSMVMNCGTYFFIE</sequence>
<dbReference type="InterPro" id="IPR044926">
    <property type="entry name" value="RGS_subdomain_2"/>
</dbReference>
<gene>
    <name evidence="2" type="ORF">BDA99DRAFT_444651</name>
</gene>
<dbReference type="PROSITE" id="PS50132">
    <property type="entry name" value="RGS"/>
    <property type="match status" value="1"/>
</dbReference>
<dbReference type="SMART" id="SM00315">
    <property type="entry name" value="RGS"/>
    <property type="match status" value="1"/>
</dbReference>
<feature type="domain" description="RGS" evidence="1">
    <location>
        <begin position="46"/>
        <end position="164"/>
    </location>
</feature>
<dbReference type="CDD" id="cd07440">
    <property type="entry name" value="RGS"/>
    <property type="match status" value="1"/>
</dbReference>
<dbReference type="PANTHER" id="PTHR10845">
    <property type="entry name" value="REGULATOR OF G PROTEIN SIGNALING"/>
    <property type="match status" value="1"/>
</dbReference>
<dbReference type="AlphaFoldDB" id="A0AAD5K531"/>
<organism evidence="2 3">
    <name type="scientific">Phascolomyces articulosus</name>
    <dbReference type="NCBI Taxonomy" id="60185"/>
    <lineage>
        <taxon>Eukaryota</taxon>
        <taxon>Fungi</taxon>
        <taxon>Fungi incertae sedis</taxon>
        <taxon>Mucoromycota</taxon>
        <taxon>Mucoromycotina</taxon>
        <taxon>Mucoromycetes</taxon>
        <taxon>Mucorales</taxon>
        <taxon>Lichtheimiaceae</taxon>
        <taxon>Phascolomyces</taxon>
    </lineage>
</organism>
<dbReference type="EMBL" id="JAIXMP010000030">
    <property type="protein sequence ID" value="KAI9251393.1"/>
    <property type="molecule type" value="Genomic_DNA"/>
</dbReference>
<proteinExistence type="predicted"/>
<dbReference type="InterPro" id="IPR016137">
    <property type="entry name" value="RGS"/>
</dbReference>
<evidence type="ECO:0000313" key="3">
    <source>
        <dbReference type="Proteomes" id="UP001209540"/>
    </source>
</evidence>
<dbReference type="InterPro" id="IPR036305">
    <property type="entry name" value="RGS_sf"/>
</dbReference>
<evidence type="ECO:0000313" key="2">
    <source>
        <dbReference type="EMBL" id="KAI9251393.1"/>
    </source>
</evidence>